<dbReference type="InterPro" id="IPR043129">
    <property type="entry name" value="ATPase_NBD"/>
</dbReference>
<dbReference type="KEGG" id="bid:Bind_2935"/>
<evidence type="ECO:0000256" key="1">
    <source>
        <dbReference type="ARBA" id="ARBA00007381"/>
    </source>
</evidence>
<dbReference type="Gene3D" id="3.30.420.40">
    <property type="match status" value="2"/>
</dbReference>
<dbReference type="HOGENOM" id="CLU_033976_2_0_5"/>
<dbReference type="eggNOG" id="COG0443">
    <property type="taxonomic scope" value="Bacteria"/>
</dbReference>
<dbReference type="Pfam" id="PF00012">
    <property type="entry name" value="HSP70"/>
    <property type="match status" value="2"/>
</dbReference>
<dbReference type="InterPro" id="IPR042054">
    <property type="entry name" value="YegD-like"/>
</dbReference>
<gene>
    <name evidence="4" type="ordered locus">Bind_2935</name>
</gene>
<dbReference type="STRING" id="395963.Bind_2935"/>
<evidence type="ECO:0000256" key="2">
    <source>
        <dbReference type="ARBA" id="ARBA00022741"/>
    </source>
</evidence>
<reference evidence="5" key="1">
    <citation type="submission" date="2008-03" db="EMBL/GenBank/DDBJ databases">
        <title>Complete sequence of chromosome of Beijerinckia indica subsp. indica ATCC 9039.</title>
        <authorList>
            <consortium name="US DOE Joint Genome Institute"/>
            <person name="Copeland A."/>
            <person name="Lucas S."/>
            <person name="Lapidus A."/>
            <person name="Glavina del Rio T."/>
            <person name="Dalin E."/>
            <person name="Tice H."/>
            <person name="Bruce D."/>
            <person name="Goodwin L."/>
            <person name="Pitluck S."/>
            <person name="LaButti K."/>
            <person name="Schmutz J."/>
            <person name="Larimer F."/>
            <person name="Land M."/>
            <person name="Hauser L."/>
            <person name="Kyrpides N."/>
            <person name="Mikhailova N."/>
            <person name="Dunfield P.F."/>
            <person name="Dedysh S.N."/>
            <person name="Liesack W."/>
            <person name="Saw J.H."/>
            <person name="Alam M."/>
            <person name="Chen Y."/>
            <person name="Murrell J.C."/>
            <person name="Richardson P."/>
        </authorList>
    </citation>
    <scope>NUCLEOTIDE SEQUENCE [LARGE SCALE GENOMIC DNA]</scope>
    <source>
        <strain evidence="5">ATCC 9039 / DSM 1715 / NCIMB 8712</strain>
    </source>
</reference>
<protein>
    <submittedName>
        <fullName evidence="4">HSP70 family molecular chaperone</fullName>
    </submittedName>
</protein>
<sequence>MLDANKTMPIAIGIDFGTTNSVVAFALPDGQVESMSWDAAWSSVPGDRTETFRSALMFWREGRKVAHAAGPEAIARALTETGEQRFIQSIKTHLASRLFTETRLYGQRFTVEQLISTFLMDLFREGHWGEEGLRRAESLPAVGGRPVVFAGERPDDVLAMERLRQSFSGAGLKQVDFAYEPLGAAYWYARGLDHDETILVADFGGGTSDFSVLTFAHENGKLEAKPLAHSGVGVAGDTFDYRILDHVIAPRLGKGSLYRSFDKLLPIPAYFHAAFAQWHQLSWLKSPQTLAELRKLQTSAEEPGALADLITLIECDLGFELHRAVGALKAELSSKEKATFRFSREGIMIEAEVARKDFEAWIADDIAALARAMDEALAAANVAPNAIDAVFLTGGTSYVPAVRSLFVERFGEKRVHIGDAFQSVASGLALLAADRARQNESRA</sequence>
<evidence type="ECO:0000256" key="3">
    <source>
        <dbReference type="ARBA" id="ARBA00022840"/>
    </source>
</evidence>
<evidence type="ECO:0000313" key="4">
    <source>
        <dbReference type="EMBL" id="ACB96503.1"/>
    </source>
</evidence>
<comment type="similarity">
    <text evidence="1">Belongs to the heat shock protein 70 family.</text>
</comment>
<dbReference type="PROSITE" id="PS01036">
    <property type="entry name" value="HSP70_3"/>
    <property type="match status" value="1"/>
</dbReference>
<evidence type="ECO:0000313" key="5">
    <source>
        <dbReference type="Proteomes" id="UP000001695"/>
    </source>
</evidence>
<keyword evidence="2" id="KW-0547">Nucleotide-binding</keyword>
<dbReference type="PANTHER" id="PTHR19375">
    <property type="entry name" value="HEAT SHOCK PROTEIN 70KDA"/>
    <property type="match status" value="1"/>
</dbReference>
<name>B2IKW3_BEII9</name>
<proteinExistence type="inferred from homology"/>
<dbReference type="Gene3D" id="3.90.640.10">
    <property type="entry name" value="Actin, Chain A, domain 4"/>
    <property type="match status" value="1"/>
</dbReference>
<dbReference type="RefSeq" id="WP_012385854.1">
    <property type="nucleotide sequence ID" value="NC_010581.1"/>
</dbReference>
<accession>B2IKW3</accession>
<organism evidence="4 5">
    <name type="scientific">Beijerinckia indica subsp. indica (strain ATCC 9039 / DSM 1715 / NCIMB 8712)</name>
    <dbReference type="NCBI Taxonomy" id="395963"/>
    <lineage>
        <taxon>Bacteria</taxon>
        <taxon>Pseudomonadati</taxon>
        <taxon>Pseudomonadota</taxon>
        <taxon>Alphaproteobacteria</taxon>
        <taxon>Hyphomicrobiales</taxon>
        <taxon>Beijerinckiaceae</taxon>
        <taxon>Beijerinckia</taxon>
    </lineage>
</organism>
<dbReference type="GO" id="GO:0140662">
    <property type="term" value="F:ATP-dependent protein folding chaperone"/>
    <property type="evidence" value="ECO:0007669"/>
    <property type="project" value="InterPro"/>
</dbReference>
<dbReference type="PRINTS" id="PR00301">
    <property type="entry name" value="HEATSHOCK70"/>
</dbReference>
<keyword evidence="3" id="KW-0067">ATP-binding</keyword>
<dbReference type="EMBL" id="CP001016">
    <property type="protein sequence ID" value="ACB96503.1"/>
    <property type="molecule type" value="Genomic_DNA"/>
</dbReference>
<dbReference type="AlphaFoldDB" id="B2IKW3"/>
<dbReference type="Proteomes" id="UP000001695">
    <property type="component" value="Chromosome"/>
</dbReference>
<dbReference type="InterPro" id="IPR013126">
    <property type="entry name" value="Hsp_70_fam"/>
</dbReference>
<keyword evidence="5" id="KW-1185">Reference proteome</keyword>
<reference evidence="4 5" key="2">
    <citation type="journal article" date="2010" name="J. Bacteriol.">
        <title>Complete genome sequence of Beijerinckia indica subsp. indica.</title>
        <authorList>
            <person name="Tamas I."/>
            <person name="Dedysh S.N."/>
            <person name="Liesack W."/>
            <person name="Stott M.B."/>
            <person name="Alam M."/>
            <person name="Murrell J.C."/>
            <person name="Dunfield P.F."/>
        </authorList>
    </citation>
    <scope>NUCLEOTIDE SEQUENCE [LARGE SCALE GENOMIC DNA]</scope>
    <source>
        <strain evidence="5">ATCC 9039 / DSM 1715 / NCIMB 8712</strain>
    </source>
</reference>
<dbReference type="InterPro" id="IPR018181">
    <property type="entry name" value="Heat_shock_70_CS"/>
</dbReference>
<dbReference type="CDD" id="cd10231">
    <property type="entry name" value="ASKHA_NBD_HSP70_YegD-like"/>
    <property type="match status" value="1"/>
</dbReference>
<dbReference type="GO" id="GO:0005524">
    <property type="term" value="F:ATP binding"/>
    <property type="evidence" value="ECO:0007669"/>
    <property type="project" value="UniProtKB-KW"/>
</dbReference>
<dbReference type="SUPFAM" id="SSF53067">
    <property type="entry name" value="Actin-like ATPase domain"/>
    <property type="match status" value="2"/>
</dbReference>